<feature type="signal peptide" evidence="8">
    <location>
        <begin position="1"/>
        <end position="17"/>
    </location>
</feature>
<dbReference type="PANTHER" id="PTHR36699:SF1">
    <property type="entry name" value="L,D-TRANSPEPTIDASE YAFK-RELATED"/>
    <property type="match status" value="1"/>
</dbReference>
<proteinExistence type="inferred from homology"/>
<dbReference type="AlphaFoldDB" id="A0A8J7SVX3"/>
<evidence type="ECO:0000313" key="10">
    <source>
        <dbReference type="EMBL" id="MBL4929116.1"/>
    </source>
</evidence>
<evidence type="ECO:0000256" key="6">
    <source>
        <dbReference type="ARBA" id="ARBA00023316"/>
    </source>
</evidence>
<feature type="active site" description="Proton donor/acceptor" evidence="7">
    <location>
        <position position="123"/>
    </location>
</feature>
<dbReference type="PROSITE" id="PS52029">
    <property type="entry name" value="LD_TPASE"/>
    <property type="match status" value="1"/>
</dbReference>
<dbReference type="UniPathway" id="UPA00219"/>
<feature type="active site" description="Nucleophile" evidence="7">
    <location>
        <position position="143"/>
    </location>
</feature>
<evidence type="ECO:0000256" key="4">
    <source>
        <dbReference type="ARBA" id="ARBA00022960"/>
    </source>
</evidence>
<protein>
    <submittedName>
        <fullName evidence="10">L,D-transpeptidase family protein</fullName>
    </submittedName>
</protein>
<dbReference type="RefSeq" id="WP_202661651.1">
    <property type="nucleotide sequence ID" value="NZ_JAESVP010000006.1"/>
</dbReference>
<evidence type="ECO:0000313" key="11">
    <source>
        <dbReference type="Proteomes" id="UP000619033"/>
    </source>
</evidence>
<dbReference type="CDD" id="cd16913">
    <property type="entry name" value="YkuD_like"/>
    <property type="match status" value="1"/>
</dbReference>
<evidence type="ECO:0000256" key="3">
    <source>
        <dbReference type="ARBA" id="ARBA00022679"/>
    </source>
</evidence>
<dbReference type="InterPro" id="IPR038063">
    <property type="entry name" value="Transpep_catalytic_dom"/>
</dbReference>
<name>A0A8J7SVX3_9RHOB</name>
<gene>
    <name evidence="10" type="ORF">JI744_13460</name>
</gene>
<dbReference type="Pfam" id="PF03734">
    <property type="entry name" value="YkuD"/>
    <property type="match status" value="1"/>
</dbReference>
<dbReference type="GO" id="GO:0004180">
    <property type="term" value="F:carboxypeptidase activity"/>
    <property type="evidence" value="ECO:0007669"/>
    <property type="project" value="UniProtKB-ARBA"/>
</dbReference>
<evidence type="ECO:0000256" key="2">
    <source>
        <dbReference type="ARBA" id="ARBA00005992"/>
    </source>
</evidence>
<keyword evidence="4 7" id="KW-0133">Cell shape</keyword>
<feature type="domain" description="L,D-TPase catalytic" evidence="9">
    <location>
        <begin position="33"/>
        <end position="167"/>
    </location>
</feature>
<dbReference type="GO" id="GO:0008360">
    <property type="term" value="P:regulation of cell shape"/>
    <property type="evidence" value="ECO:0007669"/>
    <property type="project" value="UniProtKB-UniRule"/>
</dbReference>
<organism evidence="10 11">
    <name type="scientific">Fuscibacter oryzae</name>
    <dbReference type="NCBI Taxonomy" id="2803939"/>
    <lineage>
        <taxon>Bacteria</taxon>
        <taxon>Pseudomonadati</taxon>
        <taxon>Pseudomonadota</taxon>
        <taxon>Alphaproteobacteria</taxon>
        <taxon>Rhodobacterales</taxon>
        <taxon>Paracoccaceae</taxon>
        <taxon>Fuscibacter</taxon>
    </lineage>
</organism>
<keyword evidence="5 7" id="KW-0573">Peptidoglycan synthesis</keyword>
<dbReference type="EMBL" id="JAESVP010000006">
    <property type="protein sequence ID" value="MBL4929116.1"/>
    <property type="molecule type" value="Genomic_DNA"/>
</dbReference>
<dbReference type="PANTHER" id="PTHR36699">
    <property type="entry name" value="LD-TRANSPEPTIDASE"/>
    <property type="match status" value="1"/>
</dbReference>
<dbReference type="GO" id="GO:0071555">
    <property type="term" value="P:cell wall organization"/>
    <property type="evidence" value="ECO:0007669"/>
    <property type="project" value="UniProtKB-UniRule"/>
</dbReference>
<dbReference type="InterPro" id="IPR005490">
    <property type="entry name" value="LD_TPept_cat_dom"/>
</dbReference>
<keyword evidence="3" id="KW-0808">Transferase</keyword>
<evidence type="ECO:0000256" key="7">
    <source>
        <dbReference type="PROSITE-ProRule" id="PRU01373"/>
    </source>
</evidence>
<comment type="caution">
    <text evidence="10">The sequence shown here is derived from an EMBL/GenBank/DDBJ whole genome shotgun (WGS) entry which is preliminary data.</text>
</comment>
<keyword evidence="6 7" id="KW-0961">Cell wall biogenesis/degradation</keyword>
<dbReference type="Proteomes" id="UP000619033">
    <property type="component" value="Unassembled WGS sequence"/>
</dbReference>
<feature type="chain" id="PRO_5035270657" evidence="8">
    <location>
        <begin position="18"/>
        <end position="168"/>
    </location>
</feature>
<comment type="similarity">
    <text evidence="2">Belongs to the YkuD family.</text>
</comment>
<evidence type="ECO:0000256" key="5">
    <source>
        <dbReference type="ARBA" id="ARBA00022984"/>
    </source>
</evidence>
<dbReference type="PROSITE" id="PS51257">
    <property type="entry name" value="PROKAR_LIPOPROTEIN"/>
    <property type="match status" value="1"/>
</dbReference>
<dbReference type="GO" id="GO:0016740">
    <property type="term" value="F:transferase activity"/>
    <property type="evidence" value="ECO:0007669"/>
    <property type="project" value="UniProtKB-KW"/>
</dbReference>
<sequence>MRYLKIILMLLLPLAVAACGDSKFKSYHGPKVTSVQVQKANRKMYLLHNDKVLKSYDIGLGGNPVGPKQFEGDQKTPEGGYYISHRNPNSRYHLSLGISYPNPQQVAYAEAQQKRPGGDIFIHGELPKSRRHGNIPQDWTAGCIAISDEEIERVYAMVTPGTPIFIYP</sequence>
<keyword evidence="8" id="KW-0732">Signal</keyword>
<evidence type="ECO:0000259" key="9">
    <source>
        <dbReference type="PROSITE" id="PS52029"/>
    </source>
</evidence>
<evidence type="ECO:0000256" key="8">
    <source>
        <dbReference type="SAM" id="SignalP"/>
    </source>
</evidence>
<dbReference type="Gene3D" id="2.40.440.10">
    <property type="entry name" value="L,D-transpeptidase catalytic domain-like"/>
    <property type="match status" value="1"/>
</dbReference>
<reference evidence="10" key="1">
    <citation type="submission" date="2021-01" db="EMBL/GenBank/DDBJ databases">
        <title>Genome seq and assembly of Tabrizicola sp. KVB23.</title>
        <authorList>
            <person name="Chhetri G."/>
        </authorList>
    </citation>
    <scope>NUCLEOTIDE SEQUENCE</scope>
    <source>
        <strain evidence="10">KVB23</strain>
    </source>
</reference>
<accession>A0A8J7SVX3</accession>
<dbReference type="GO" id="GO:0009252">
    <property type="term" value="P:peptidoglycan biosynthetic process"/>
    <property type="evidence" value="ECO:0007669"/>
    <property type="project" value="UniProtKB-UniPathway"/>
</dbReference>
<dbReference type="SUPFAM" id="SSF141523">
    <property type="entry name" value="L,D-transpeptidase catalytic domain-like"/>
    <property type="match status" value="1"/>
</dbReference>
<comment type="pathway">
    <text evidence="1 7">Cell wall biogenesis; peptidoglycan biosynthesis.</text>
</comment>
<keyword evidence="11" id="KW-1185">Reference proteome</keyword>
<evidence type="ECO:0000256" key="1">
    <source>
        <dbReference type="ARBA" id="ARBA00004752"/>
    </source>
</evidence>